<dbReference type="SMART" id="SM00382">
    <property type="entry name" value="AAA"/>
    <property type="match status" value="1"/>
</dbReference>
<feature type="domain" description="AAA+ ATPase" evidence="4">
    <location>
        <begin position="195"/>
        <end position="333"/>
    </location>
</feature>
<sequence length="471" mass="52385">MSSKEGSVSSLVYGADEFVYVLGKCLINYGGAIGNGLYQSAVSVSQQTIRVSRDTTPGKQGCKNSGGQGANTARHQEPAQEDVPVYTAQESPFETPRPEPKASHTEDADPKRAKMDWSKWNMTGSTKDQQQSESDKQEFQLREQIRSMKVDFQEDESVLDMANVAGLDSVKLALDEFACFFLHFPHLTRKLRQRSTTGILLFGPQGTGKTLLIKSFAKKYNLAVYDIRASAIMSKFVGESEKFIRTLFKEVRSNSPSILLLDECDGLLCNPAADATQSHNYRLLQNEMKNQWSDLMYSRDEVIVIGVTNKPHDIDMDGFGRRLSLKLHVGLPNRQGCQSILRGALERVRSQLQEQDFAKLGTLCCERGLSGYDIDCMVEGMLRKALRGITVATFFKPMRWGDDTLIVPCQGSDEGAVEGPWSHVGGNPEDLSYVPFTAGEVREAICRLRATVDEAMMQKHILFASQYGTDD</sequence>
<evidence type="ECO:0000259" key="4">
    <source>
        <dbReference type="SMART" id="SM00382"/>
    </source>
</evidence>
<dbReference type="InterPro" id="IPR027417">
    <property type="entry name" value="P-loop_NTPase"/>
</dbReference>
<gene>
    <name evidence="5" type="ORF">BDV96DRAFT_647742</name>
</gene>
<dbReference type="Proteomes" id="UP000799770">
    <property type="component" value="Unassembled WGS sequence"/>
</dbReference>
<dbReference type="EMBL" id="ML977326">
    <property type="protein sequence ID" value="KAF2114276.1"/>
    <property type="molecule type" value="Genomic_DNA"/>
</dbReference>
<dbReference type="Pfam" id="PF09336">
    <property type="entry name" value="Vps4_C"/>
    <property type="match status" value="1"/>
</dbReference>
<proteinExistence type="predicted"/>
<feature type="compositionally biased region" description="Polar residues" evidence="3">
    <location>
        <begin position="120"/>
        <end position="132"/>
    </location>
</feature>
<dbReference type="OrthoDB" id="3783056at2759"/>
<feature type="compositionally biased region" description="Basic and acidic residues" evidence="3">
    <location>
        <begin position="96"/>
        <end position="117"/>
    </location>
</feature>
<evidence type="ECO:0000256" key="3">
    <source>
        <dbReference type="SAM" id="MobiDB-lite"/>
    </source>
</evidence>
<dbReference type="SUPFAM" id="SSF52540">
    <property type="entry name" value="P-loop containing nucleoside triphosphate hydrolases"/>
    <property type="match status" value="1"/>
</dbReference>
<protein>
    <submittedName>
        <fullName evidence="5">P-loop containing nucleoside triphosphate hydrolase protein</fullName>
    </submittedName>
</protein>
<evidence type="ECO:0000313" key="6">
    <source>
        <dbReference type="Proteomes" id="UP000799770"/>
    </source>
</evidence>
<feature type="compositionally biased region" description="Polar residues" evidence="3">
    <location>
        <begin position="49"/>
        <end position="63"/>
    </location>
</feature>
<reference evidence="5" key="1">
    <citation type="journal article" date="2020" name="Stud. Mycol.">
        <title>101 Dothideomycetes genomes: a test case for predicting lifestyles and emergence of pathogens.</title>
        <authorList>
            <person name="Haridas S."/>
            <person name="Albert R."/>
            <person name="Binder M."/>
            <person name="Bloem J."/>
            <person name="Labutti K."/>
            <person name="Salamov A."/>
            <person name="Andreopoulos B."/>
            <person name="Baker S."/>
            <person name="Barry K."/>
            <person name="Bills G."/>
            <person name="Bluhm B."/>
            <person name="Cannon C."/>
            <person name="Castanera R."/>
            <person name="Culley D."/>
            <person name="Daum C."/>
            <person name="Ezra D."/>
            <person name="Gonzalez J."/>
            <person name="Henrissat B."/>
            <person name="Kuo A."/>
            <person name="Liang C."/>
            <person name="Lipzen A."/>
            <person name="Lutzoni F."/>
            <person name="Magnuson J."/>
            <person name="Mondo S."/>
            <person name="Nolan M."/>
            <person name="Ohm R."/>
            <person name="Pangilinan J."/>
            <person name="Park H.-J."/>
            <person name="Ramirez L."/>
            <person name="Alfaro M."/>
            <person name="Sun H."/>
            <person name="Tritt A."/>
            <person name="Yoshinaga Y."/>
            <person name="Zwiers L.-H."/>
            <person name="Turgeon B."/>
            <person name="Goodwin S."/>
            <person name="Spatafora J."/>
            <person name="Crous P."/>
            <person name="Grigoriev I."/>
        </authorList>
    </citation>
    <scope>NUCLEOTIDE SEQUENCE</scope>
    <source>
        <strain evidence="5">CBS 627.86</strain>
    </source>
</reference>
<feature type="region of interest" description="Disordered" evidence="3">
    <location>
        <begin position="49"/>
        <end position="138"/>
    </location>
</feature>
<dbReference type="InterPro" id="IPR003959">
    <property type="entry name" value="ATPase_AAA_core"/>
</dbReference>
<keyword evidence="1" id="KW-0547">Nucleotide-binding</keyword>
<dbReference type="GO" id="GO:0005524">
    <property type="term" value="F:ATP binding"/>
    <property type="evidence" value="ECO:0007669"/>
    <property type="project" value="UniProtKB-KW"/>
</dbReference>
<keyword evidence="6" id="KW-1185">Reference proteome</keyword>
<organism evidence="5 6">
    <name type="scientific">Lophiotrema nucula</name>
    <dbReference type="NCBI Taxonomy" id="690887"/>
    <lineage>
        <taxon>Eukaryota</taxon>
        <taxon>Fungi</taxon>
        <taxon>Dikarya</taxon>
        <taxon>Ascomycota</taxon>
        <taxon>Pezizomycotina</taxon>
        <taxon>Dothideomycetes</taxon>
        <taxon>Pleosporomycetidae</taxon>
        <taxon>Pleosporales</taxon>
        <taxon>Lophiotremataceae</taxon>
        <taxon>Lophiotrema</taxon>
    </lineage>
</organism>
<dbReference type="GO" id="GO:0016887">
    <property type="term" value="F:ATP hydrolysis activity"/>
    <property type="evidence" value="ECO:0007669"/>
    <property type="project" value="InterPro"/>
</dbReference>
<dbReference type="Gene3D" id="1.10.8.60">
    <property type="match status" value="1"/>
</dbReference>
<evidence type="ECO:0000256" key="2">
    <source>
        <dbReference type="ARBA" id="ARBA00022840"/>
    </source>
</evidence>
<dbReference type="InterPro" id="IPR050304">
    <property type="entry name" value="MT-severing_AAA_ATPase"/>
</dbReference>
<name>A0A6A5Z591_9PLEO</name>
<evidence type="ECO:0000256" key="1">
    <source>
        <dbReference type="ARBA" id="ARBA00022741"/>
    </source>
</evidence>
<dbReference type="InterPro" id="IPR003593">
    <property type="entry name" value="AAA+_ATPase"/>
</dbReference>
<dbReference type="PANTHER" id="PTHR23074:SF83">
    <property type="entry name" value="VACUOLAR PROTEIN SORTING-ASSOCIATED PROTEIN 4A"/>
    <property type="match status" value="1"/>
</dbReference>
<dbReference type="AlphaFoldDB" id="A0A6A5Z591"/>
<accession>A0A6A5Z591</accession>
<dbReference type="Gene3D" id="3.40.50.300">
    <property type="entry name" value="P-loop containing nucleotide triphosphate hydrolases"/>
    <property type="match status" value="1"/>
</dbReference>
<evidence type="ECO:0000313" key="5">
    <source>
        <dbReference type="EMBL" id="KAF2114276.1"/>
    </source>
</evidence>
<keyword evidence="2" id="KW-0067">ATP-binding</keyword>
<dbReference type="PANTHER" id="PTHR23074">
    <property type="entry name" value="AAA DOMAIN-CONTAINING"/>
    <property type="match status" value="1"/>
</dbReference>
<keyword evidence="5" id="KW-0378">Hydrolase</keyword>
<dbReference type="InterPro" id="IPR015415">
    <property type="entry name" value="Spast_Vps4_C"/>
</dbReference>
<dbReference type="Pfam" id="PF00004">
    <property type="entry name" value="AAA"/>
    <property type="match status" value="1"/>
</dbReference>